<dbReference type="Proteomes" id="UP001151234">
    <property type="component" value="Unassembled WGS sequence"/>
</dbReference>
<feature type="transmembrane region" description="Helical" evidence="11">
    <location>
        <begin position="55"/>
        <end position="81"/>
    </location>
</feature>
<evidence type="ECO:0000256" key="3">
    <source>
        <dbReference type="ARBA" id="ARBA00022448"/>
    </source>
</evidence>
<evidence type="ECO:0000313" key="12">
    <source>
        <dbReference type="EMBL" id="MDA5400836.1"/>
    </source>
</evidence>
<comment type="subcellular location">
    <subcellularLocation>
        <location evidence="1">Cell membrane</location>
        <topology evidence="1">Multi-pass membrane protein</topology>
    </subcellularLocation>
</comment>
<keyword evidence="13" id="KW-1185">Reference proteome</keyword>
<organism evidence="12 13">
    <name type="scientific">Hoeflea prorocentri</name>
    <dbReference type="NCBI Taxonomy" id="1922333"/>
    <lineage>
        <taxon>Bacteria</taxon>
        <taxon>Pseudomonadati</taxon>
        <taxon>Pseudomonadota</taxon>
        <taxon>Alphaproteobacteria</taxon>
        <taxon>Hyphomicrobiales</taxon>
        <taxon>Rhizobiaceae</taxon>
        <taxon>Hoeflea</taxon>
    </lineage>
</organism>
<evidence type="ECO:0000256" key="5">
    <source>
        <dbReference type="ARBA" id="ARBA00022519"/>
    </source>
</evidence>
<evidence type="ECO:0000256" key="8">
    <source>
        <dbReference type="ARBA" id="ARBA00023136"/>
    </source>
</evidence>
<feature type="transmembrane region" description="Helical" evidence="11">
    <location>
        <begin position="294"/>
        <end position="313"/>
    </location>
</feature>
<evidence type="ECO:0000313" key="13">
    <source>
        <dbReference type="Proteomes" id="UP001151234"/>
    </source>
</evidence>
<gene>
    <name evidence="12" type="ORF">OQ273_19840</name>
</gene>
<dbReference type="Pfam" id="PF02653">
    <property type="entry name" value="BPD_transp_2"/>
    <property type="match status" value="1"/>
</dbReference>
<keyword evidence="8 11" id="KW-0472">Membrane</keyword>
<feature type="transmembrane region" description="Helical" evidence="11">
    <location>
        <begin position="124"/>
        <end position="142"/>
    </location>
</feature>
<dbReference type="InterPro" id="IPR001851">
    <property type="entry name" value="ABC_transp_permease"/>
</dbReference>
<evidence type="ECO:0000256" key="1">
    <source>
        <dbReference type="ARBA" id="ARBA00004651"/>
    </source>
</evidence>
<dbReference type="PANTHER" id="PTHR32196:SF71">
    <property type="entry name" value="AUTOINDUCER 2 IMPORT SYSTEM PERMEASE PROTEIN LSRD"/>
    <property type="match status" value="1"/>
</dbReference>
<evidence type="ECO:0000256" key="7">
    <source>
        <dbReference type="ARBA" id="ARBA00022989"/>
    </source>
</evidence>
<evidence type="ECO:0000256" key="9">
    <source>
        <dbReference type="ARBA" id="ARBA00025439"/>
    </source>
</evidence>
<evidence type="ECO:0000256" key="4">
    <source>
        <dbReference type="ARBA" id="ARBA00022475"/>
    </source>
</evidence>
<evidence type="ECO:0000256" key="10">
    <source>
        <dbReference type="ARBA" id="ARBA00039381"/>
    </source>
</evidence>
<feature type="transmembrane region" description="Helical" evidence="11">
    <location>
        <begin position="93"/>
        <end position="112"/>
    </location>
</feature>
<comment type="function">
    <text evidence="9">Part of the ABC transporter complex LsrABCD involved in autoinducer 2 (AI-2) import. Probably responsible for the translocation of the substrate across the membrane.</text>
</comment>
<reference evidence="12" key="1">
    <citation type="submission" date="2022-11" db="EMBL/GenBank/DDBJ databases">
        <title>Draft genome sequence of Hoeflea poritis E7-10 and Hoeflea prorocentri PM5-8, separated from scleractinian coral Porites lutea and marine dinoflagellate.</title>
        <authorList>
            <person name="Zhang G."/>
            <person name="Wei Q."/>
            <person name="Cai L."/>
        </authorList>
    </citation>
    <scope>NUCLEOTIDE SEQUENCE</scope>
    <source>
        <strain evidence="12">PM5-8</strain>
    </source>
</reference>
<dbReference type="EMBL" id="JAPJZI010000001">
    <property type="protein sequence ID" value="MDA5400836.1"/>
    <property type="molecule type" value="Genomic_DNA"/>
</dbReference>
<proteinExistence type="predicted"/>
<dbReference type="CDD" id="cd06579">
    <property type="entry name" value="TM_PBP1_transp_AraH_like"/>
    <property type="match status" value="1"/>
</dbReference>
<feature type="transmembrane region" description="Helical" evidence="11">
    <location>
        <begin position="16"/>
        <end position="34"/>
    </location>
</feature>
<keyword evidence="4" id="KW-1003">Cell membrane</keyword>
<comment type="subunit">
    <text evidence="2">The complex is composed of two ATP-binding proteins (LsrA), two transmembrane proteins (LsrC and LsrD) and a solute-binding protein (LsrB).</text>
</comment>
<dbReference type="GO" id="GO:0022857">
    <property type="term" value="F:transmembrane transporter activity"/>
    <property type="evidence" value="ECO:0007669"/>
    <property type="project" value="InterPro"/>
</dbReference>
<evidence type="ECO:0000256" key="2">
    <source>
        <dbReference type="ARBA" id="ARBA00011262"/>
    </source>
</evidence>
<accession>A0A9X3UM18</accession>
<feature type="transmembrane region" description="Helical" evidence="11">
    <location>
        <begin position="162"/>
        <end position="183"/>
    </location>
</feature>
<keyword evidence="7 11" id="KW-1133">Transmembrane helix</keyword>
<protein>
    <recommendedName>
        <fullName evidence="10">Autoinducer 2 import system permease protein LsrD</fullName>
    </recommendedName>
</protein>
<dbReference type="GO" id="GO:0005886">
    <property type="term" value="C:plasma membrane"/>
    <property type="evidence" value="ECO:0007669"/>
    <property type="project" value="UniProtKB-SubCell"/>
</dbReference>
<evidence type="ECO:0000256" key="11">
    <source>
        <dbReference type="SAM" id="Phobius"/>
    </source>
</evidence>
<dbReference type="RefSeq" id="WP_267992661.1">
    <property type="nucleotide sequence ID" value="NZ_JAPJZI010000001.1"/>
</dbReference>
<keyword evidence="5" id="KW-0997">Cell inner membrane</keyword>
<feature type="transmembrane region" description="Helical" evidence="11">
    <location>
        <begin position="213"/>
        <end position="235"/>
    </location>
</feature>
<dbReference type="PANTHER" id="PTHR32196">
    <property type="entry name" value="ABC TRANSPORTER PERMEASE PROTEIN YPHD-RELATED-RELATED"/>
    <property type="match status" value="1"/>
</dbReference>
<dbReference type="AlphaFoldDB" id="A0A9X3UM18"/>
<name>A0A9X3UM18_9HYPH</name>
<feature type="transmembrane region" description="Helical" evidence="11">
    <location>
        <begin position="268"/>
        <end position="288"/>
    </location>
</feature>
<comment type="caution">
    <text evidence="12">The sequence shown here is derived from an EMBL/GenBank/DDBJ whole genome shotgun (WGS) entry which is preliminary data.</text>
</comment>
<sequence length="334" mass="34673">MKTSGKPSWFAGADDYIGIVAVLVLIAIGFAVAAPSFGTFSNLMTMLHDMGPMTLAACAVGVTILAGKIDISIGSMVFLSASTGALIMESTGLHPVFGFAIILVTATALGAFNGFLIAVLRIDALIATLGTMIAYRGLGLVYTEARVVGLPEVARSWGNTRIGPVFVDVLIIALVILVVHYAYRRTVLGRHINAVGDNEANATQLGIPTGKTIFLVFTLSGFLSGLAATASFNQVGSVSGFLGRGLEFDAIAAAVVGGISLSGGRGTIFPGIVLGALAFQMIFNGLNQIGADPYIYQVVTGALIFAAMYVDALKRGNASWLSRLTRGFRPSSAK</sequence>
<keyword evidence="3" id="KW-0813">Transport</keyword>
<evidence type="ECO:0000256" key="6">
    <source>
        <dbReference type="ARBA" id="ARBA00022692"/>
    </source>
</evidence>
<keyword evidence="6 11" id="KW-0812">Transmembrane</keyword>